<accession>A0ABW9JDZ0</accession>
<comment type="caution">
    <text evidence="2">The sequence shown here is derived from an EMBL/GenBank/DDBJ whole genome shotgun (WGS) entry which is preliminary data.</text>
</comment>
<dbReference type="Proteomes" id="UP001517367">
    <property type="component" value="Unassembled WGS sequence"/>
</dbReference>
<proteinExistence type="predicted"/>
<reference evidence="2 3" key="1">
    <citation type="submission" date="2024-12" db="EMBL/GenBank/DDBJ databases">
        <authorList>
            <person name="Hu S."/>
        </authorList>
    </citation>
    <scope>NUCLEOTIDE SEQUENCE [LARGE SCALE GENOMIC DNA]</scope>
    <source>
        <strain evidence="2 3">P-25</strain>
    </source>
</reference>
<keyword evidence="2" id="KW-0418">Kinase</keyword>
<protein>
    <submittedName>
        <fullName evidence="2">Histidine kinase</fullName>
    </submittedName>
</protein>
<organism evidence="2 3">
    <name type="scientific">Pedobacter helvus</name>
    <dbReference type="NCBI Taxonomy" id="2563444"/>
    <lineage>
        <taxon>Bacteria</taxon>
        <taxon>Pseudomonadati</taxon>
        <taxon>Bacteroidota</taxon>
        <taxon>Sphingobacteriia</taxon>
        <taxon>Sphingobacteriales</taxon>
        <taxon>Sphingobacteriaceae</taxon>
        <taxon>Pedobacter</taxon>
    </lineage>
</organism>
<evidence type="ECO:0000313" key="2">
    <source>
        <dbReference type="EMBL" id="MFN0290155.1"/>
    </source>
</evidence>
<keyword evidence="2" id="KW-0808">Transferase</keyword>
<gene>
    <name evidence="2" type="ORF">E5L68_002065</name>
</gene>
<dbReference type="EMBL" id="SRMP02000001">
    <property type="protein sequence ID" value="MFN0290155.1"/>
    <property type="molecule type" value="Genomic_DNA"/>
</dbReference>
<dbReference type="InterPro" id="IPR050640">
    <property type="entry name" value="Bact_2-comp_sensor_kinase"/>
</dbReference>
<dbReference type="RefSeq" id="WP_138727747.1">
    <property type="nucleotide sequence ID" value="NZ_SRMP02000001.1"/>
</dbReference>
<dbReference type="Pfam" id="PF06580">
    <property type="entry name" value="His_kinase"/>
    <property type="match status" value="1"/>
</dbReference>
<dbReference type="PANTHER" id="PTHR34220:SF7">
    <property type="entry name" value="SENSOR HISTIDINE KINASE YPDA"/>
    <property type="match status" value="1"/>
</dbReference>
<feature type="domain" description="Signal transduction histidine kinase internal region" evidence="1">
    <location>
        <begin position="50"/>
        <end position="127"/>
    </location>
</feature>
<name>A0ABW9JDZ0_9SPHI</name>
<dbReference type="PANTHER" id="PTHR34220">
    <property type="entry name" value="SENSOR HISTIDINE KINASE YPDA"/>
    <property type="match status" value="1"/>
</dbReference>
<keyword evidence="3" id="KW-1185">Reference proteome</keyword>
<sequence>MMNRAINSLNHIFRYLNMDVISFLDKVSTRVLNLLRSERGVNKQRAMQLENDLLRAQISPHLLNNGLTVLYEHVIKYSDRCAEMVELLAQLSAQAIHKSDDRGYISLFAELQTIKNYIKFFSLQTENDLFIEIAIDDINQDAIYIPPHIFLEPVVNLLKYGDHSNQGLPSRIEVRYEQSVLIFQTFNKIIPLEYRVSNQIGLGNLRRRLENNYRSKYELLIKSSEREFKLILSLQL</sequence>
<evidence type="ECO:0000259" key="1">
    <source>
        <dbReference type="Pfam" id="PF06580"/>
    </source>
</evidence>
<evidence type="ECO:0000313" key="3">
    <source>
        <dbReference type="Proteomes" id="UP001517367"/>
    </source>
</evidence>
<dbReference type="InterPro" id="IPR010559">
    <property type="entry name" value="Sig_transdc_His_kin_internal"/>
</dbReference>
<dbReference type="GO" id="GO:0016301">
    <property type="term" value="F:kinase activity"/>
    <property type="evidence" value="ECO:0007669"/>
    <property type="project" value="UniProtKB-KW"/>
</dbReference>